<accession>A0A495WMZ2</accession>
<reference evidence="4 5" key="1">
    <citation type="submission" date="2018-10" db="EMBL/GenBank/DDBJ databases">
        <title>Genomic Encyclopedia of Archaeal and Bacterial Type Strains, Phase II (KMG-II): from individual species to whole genera.</title>
        <authorList>
            <person name="Goeker M."/>
        </authorList>
    </citation>
    <scope>NUCLEOTIDE SEQUENCE [LARGE SCALE GENOMIC DNA]</scope>
    <source>
        <strain evidence="4 5">NSB1</strain>
    </source>
</reference>
<dbReference type="Pfam" id="PF00440">
    <property type="entry name" value="TetR_N"/>
    <property type="match status" value="1"/>
</dbReference>
<dbReference type="InterPro" id="IPR050109">
    <property type="entry name" value="HTH-type_TetR-like_transc_reg"/>
</dbReference>
<keyword evidence="1 2" id="KW-0238">DNA-binding</keyword>
<dbReference type="PROSITE" id="PS50977">
    <property type="entry name" value="HTH_TETR_2"/>
    <property type="match status" value="1"/>
</dbReference>
<evidence type="ECO:0000313" key="4">
    <source>
        <dbReference type="EMBL" id="RKT61198.1"/>
    </source>
</evidence>
<dbReference type="Proteomes" id="UP000269493">
    <property type="component" value="Unassembled WGS sequence"/>
</dbReference>
<dbReference type="AlphaFoldDB" id="A0A495WMZ2"/>
<gene>
    <name evidence="4" type="ORF">BC742_0240</name>
</gene>
<dbReference type="PANTHER" id="PTHR30328:SF54">
    <property type="entry name" value="HTH-TYPE TRANSCRIPTIONAL REPRESSOR SCO4008"/>
    <property type="match status" value="1"/>
</dbReference>
<dbReference type="SUPFAM" id="SSF46689">
    <property type="entry name" value="Homeodomain-like"/>
    <property type="match status" value="1"/>
</dbReference>
<dbReference type="InterPro" id="IPR023772">
    <property type="entry name" value="DNA-bd_HTH_TetR-type_CS"/>
</dbReference>
<dbReference type="PANTHER" id="PTHR30328">
    <property type="entry name" value="TRANSCRIPTIONAL REPRESSOR"/>
    <property type="match status" value="1"/>
</dbReference>
<keyword evidence="5" id="KW-1185">Reference proteome</keyword>
<dbReference type="InterPro" id="IPR009057">
    <property type="entry name" value="Homeodomain-like_sf"/>
</dbReference>
<evidence type="ECO:0000256" key="2">
    <source>
        <dbReference type="PROSITE-ProRule" id="PRU00335"/>
    </source>
</evidence>
<dbReference type="PROSITE" id="PS01081">
    <property type="entry name" value="HTH_TETR_1"/>
    <property type="match status" value="1"/>
</dbReference>
<feature type="DNA-binding region" description="H-T-H motif" evidence="2">
    <location>
        <begin position="31"/>
        <end position="50"/>
    </location>
</feature>
<dbReference type="RefSeq" id="WP_009316804.1">
    <property type="nucleotide sequence ID" value="NZ_KI440778.1"/>
</dbReference>
<dbReference type="GO" id="GO:0003677">
    <property type="term" value="F:DNA binding"/>
    <property type="evidence" value="ECO:0007669"/>
    <property type="project" value="UniProtKB-UniRule"/>
</dbReference>
<dbReference type="EMBL" id="RBXN01000001">
    <property type="protein sequence ID" value="RKT61198.1"/>
    <property type="molecule type" value="Genomic_DNA"/>
</dbReference>
<name>A0A495WMZ2_9BACT</name>
<evidence type="ECO:0000259" key="3">
    <source>
        <dbReference type="PROSITE" id="PS50977"/>
    </source>
</evidence>
<proteinExistence type="predicted"/>
<protein>
    <submittedName>
        <fullName evidence="4">TetR family transcriptional regulator</fullName>
    </submittedName>
</protein>
<comment type="caution">
    <text evidence="4">The sequence shown here is derived from an EMBL/GenBank/DDBJ whole genome shotgun (WGS) entry which is preliminary data.</text>
</comment>
<evidence type="ECO:0000256" key="1">
    <source>
        <dbReference type="ARBA" id="ARBA00023125"/>
    </source>
</evidence>
<dbReference type="SUPFAM" id="SSF48498">
    <property type="entry name" value="Tetracyclin repressor-like, C-terminal domain"/>
    <property type="match status" value="1"/>
</dbReference>
<evidence type="ECO:0000313" key="5">
    <source>
        <dbReference type="Proteomes" id="UP000269493"/>
    </source>
</evidence>
<organism evidence="4 5">
    <name type="scientific">Coprobacter fastidiosus NSB1 = JCM 33896</name>
    <dbReference type="NCBI Taxonomy" id="1349822"/>
    <lineage>
        <taxon>Bacteria</taxon>
        <taxon>Pseudomonadati</taxon>
        <taxon>Bacteroidota</taxon>
        <taxon>Bacteroidia</taxon>
        <taxon>Bacteroidales</taxon>
        <taxon>Barnesiellaceae</taxon>
        <taxon>Coprobacter</taxon>
    </lineage>
</organism>
<dbReference type="InterPro" id="IPR001647">
    <property type="entry name" value="HTH_TetR"/>
</dbReference>
<dbReference type="Gene3D" id="1.10.357.10">
    <property type="entry name" value="Tetracycline Repressor, domain 2"/>
    <property type="match status" value="1"/>
</dbReference>
<feature type="domain" description="HTH tetR-type" evidence="3">
    <location>
        <begin position="8"/>
        <end position="68"/>
    </location>
</feature>
<dbReference type="InterPro" id="IPR036271">
    <property type="entry name" value="Tet_transcr_reg_TetR-rel_C_sf"/>
</dbReference>
<dbReference type="GeneID" id="92927395"/>
<dbReference type="PRINTS" id="PR00455">
    <property type="entry name" value="HTHTETR"/>
</dbReference>
<dbReference type="OrthoDB" id="9789566at2"/>
<sequence length="210" mass="24564">MTENKKSEDLETKIIEAAKELFIENGFAETSMSDIATKVGINRPGVHYYFRTKDKMFQAVFGSIVKSLIPKVQDIILQQDTPIGERIGRVVDAYYEVFKANPNLPIFIMKEMHRDFDYFSKTITEMHSVHYFDTIRNGLQNEMKKGKLKTVPMRFLFLTFYSLLTMPFSTKNMCQNILLEENETYDEMLAKWKPYIITHVCNLLSNENQN</sequence>